<evidence type="ECO:0000313" key="1">
    <source>
        <dbReference type="EMBL" id="SVA07652.1"/>
    </source>
</evidence>
<dbReference type="AlphaFoldDB" id="A0A381SUF3"/>
<dbReference type="Pfam" id="PF06245">
    <property type="entry name" value="DUF1015"/>
    <property type="match status" value="1"/>
</dbReference>
<proteinExistence type="predicted"/>
<evidence type="ECO:0008006" key="2">
    <source>
        <dbReference type="Google" id="ProtNLM"/>
    </source>
</evidence>
<sequence length="264" mass="28836">MEDVPEERRHDVDGLLAECAEAMDRLYDVGAYRSFEDPALFLYRLEVDRPTGRHSQTGIVGLVPVVGDLDHRILRHEEVRPDRTELMARHLVTVGASSSPISLAYRADADLDAEVARCCAAEPVLVSASEGVDQVVWAVTGSDAEHLADLVGDRTLYVTDGHHRMAAAAQALQANEDAPGPLAWTQAVLFSDQEMLVLPFHRRVGDARRRSPGDLLEALWTVGSIEERDGAEAARPDRPGRVGVYLGGRWYSLVLPAAVGDRAV</sequence>
<protein>
    <recommendedName>
        <fullName evidence="2">DUF1015 domain-containing protein</fullName>
    </recommendedName>
</protein>
<accession>A0A381SUF3</accession>
<dbReference type="InterPro" id="IPR008323">
    <property type="entry name" value="UCP033563"/>
</dbReference>
<feature type="non-terminal residue" evidence="1">
    <location>
        <position position="264"/>
    </location>
</feature>
<reference evidence="1" key="1">
    <citation type="submission" date="2018-05" db="EMBL/GenBank/DDBJ databases">
        <authorList>
            <person name="Lanie J.A."/>
            <person name="Ng W.-L."/>
            <person name="Kazmierczak K.M."/>
            <person name="Andrzejewski T.M."/>
            <person name="Davidsen T.M."/>
            <person name="Wayne K.J."/>
            <person name="Tettelin H."/>
            <person name="Glass J.I."/>
            <person name="Rusch D."/>
            <person name="Podicherti R."/>
            <person name="Tsui H.-C.T."/>
            <person name="Winkler M.E."/>
        </authorList>
    </citation>
    <scope>NUCLEOTIDE SEQUENCE</scope>
</reference>
<dbReference type="EMBL" id="UINC01003593">
    <property type="protein sequence ID" value="SVA07652.1"/>
    <property type="molecule type" value="Genomic_DNA"/>
</dbReference>
<dbReference type="PANTHER" id="PTHR36454">
    <property type="entry name" value="LMO2823 PROTEIN"/>
    <property type="match status" value="1"/>
</dbReference>
<name>A0A381SUF3_9ZZZZ</name>
<dbReference type="PANTHER" id="PTHR36454:SF1">
    <property type="entry name" value="DUF1015 DOMAIN-CONTAINING PROTEIN"/>
    <property type="match status" value="1"/>
</dbReference>
<organism evidence="1">
    <name type="scientific">marine metagenome</name>
    <dbReference type="NCBI Taxonomy" id="408172"/>
    <lineage>
        <taxon>unclassified sequences</taxon>
        <taxon>metagenomes</taxon>
        <taxon>ecological metagenomes</taxon>
    </lineage>
</organism>
<gene>
    <name evidence="1" type="ORF">METZ01_LOCUS60506</name>
</gene>
<feature type="non-terminal residue" evidence="1">
    <location>
        <position position="1"/>
    </location>
</feature>